<dbReference type="InterPro" id="IPR040391">
    <property type="entry name" value="BEND5"/>
</dbReference>
<dbReference type="EMBL" id="JABSTV010001247">
    <property type="protein sequence ID" value="KAH7972952.1"/>
    <property type="molecule type" value="Genomic_DNA"/>
</dbReference>
<dbReference type="PANTHER" id="PTHR14628">
    <property type="entry name" value="BEN DOMAIN-CONTAINING PROTEIN 5"/>
    <property type="match status" value="1"/>
</dbReference>
<dbReference type="GO" id="GO:0045892">
    <property type="term" value="P:negative regulation of DNA-templated transcription"/>
    <property type="evidence" value="ECO:0007669"/>
    <property type="project" value="InterPro"/>
</dbReference>
<reference evidence="2" key="2">
    <citation type="submission" date="2021-09" db="EMBL/GenBank/DDBJ databases">
        <authorList>
            <person name="Jia N."/>
            <person name="Wang J."/>
            <person name="Shi W."/>
            <person name="Du L."/>
            <person name="Sun Y."/>
            <person name="Zhan W."/>
            <person name="Jiang J."/>
            <person name="Wang Q."/>
            <person name="Zhang B."/>
            <person name="Ji P."/>
            <person name="Sakyi L.B."/>
            <person name="Cui X."/>
            <person name="Yuan T."/>
            <person name="Jiang B."/>
            <person name="Yang W."/>
            <person name="Lam T.T.-Y."/>
            <person name="Chang Q."/>
            <person name="Ding S."/>
            <person name="Wang X."/>
            <person name="Zhu J."/>
            <person name="Ruan X."/>
            <person name="Zhao L."/>
            <person name="Wei J."/>
            <person name="Que T."/>
            <person name="Du C."/>
            <person name="Cheng J."/>
            <person name="Dai P."/>
            <person name="Han X."/>
            <person name="Huang E."/>
            <person name="Gao Y."/>
            <person name="Liu J."/>
            <person name="Shao H."/>
            <person name="Ye R."/>
            <person name="Li L."/>
            <person name="Wei W."/>
            <person name="Wang X."/>
            <person name="Wang C."/>
            <person name="Huo Q."/>
            <person name="Li W."/>
            <person name="Guo W."/>
            <person name="Chen H."/>
            <person name="Chen S."/>
            <person name="Zhou L."/>
            <person name="Zhou L."/>
            <person name="Ni X."/>
            <person name="Tian J."/>
            <person name="Zhou Y."/>
            <person name="Sheng Y."/>
            <person name="Liu T."/>
            <person name="Pan Y."/>
            <person name="Xia L."/>
            <person name="Li J."/>
            <person name="Zhao F."/>
            <person name="Cao W."/>
        </authorList>
    </citation>
    <scope>NUCLEOTIDE SEQUENCE</scope>
    <source>
        <strain evidence="2">Rsan-2018</strain>
        <tissue evidence="2">Larvae</tissue>
    </source>
</reference>
<dbReference type="GO" id="GO:0003677">
    <property type="term" value="F:DNA binding"/>
    <property type="evidence" value="ECO:0007669"/>
    <property type="project" value="InterPro"/>
</dbReference>
<dbReference type="PANTHER" id="PTHR14628:SF1">
    <property type="entry name" value="BEN DOMAIN-CONTAINING PROTEIN 5"/>
    <property type="match status" value="1"/>
</dbReference>
<proteinExistence type="predicted"/>
<organism evidence="2 3">
    <name type="scientific">Rhipicephalus sanguineus</name>
    <name type="common">Brown dog tick</name>
    <name type="synonym">Ixodes sanguineus</name>
    <dbReference type="NCBI Taxonomy" id="34632"/>
    <lineage>
        <taxon>Eukaryota</taxon>
        <taxon>Metazoa</taxon>
        <taxon>Ecdysozoa</taxon>
        <taxon>Arthropoda</taxon>
        <taxon>Chelicerata</taxon>
        <taxon>Arachnida</taxon>
        <taxon>Acari</taxon>
        <taxon>Parasitiformes</taxon>
        <taxon>Ixodida</taxon>
        <taxon>Ixodoidea</taxon>
        <taxon>Ixodidae</taxon>
        <taxon>Rhipicephalinae</taxon>
        <taxon>Rhipicephalus</taxon>
        <taxon>Rhipicephalus</taxon>
    </lineage>
</organism>
<feature type="region of interest" description="Disordered" evidence="1">
    <location>
        <begin position="118"/>
        <end position="147"/>
    </location>
</feature>
<feature type="region of interest" description="Disordered" evidence="1">
    <location>
        <begin position="160"/>
        <end position="184"/>
    </location>
</feature>
<gene>
    <name evidence="2" type="ORF">HPB52_019397</name>
</gene>
<dbReference type="Proteomes" id="UP000821837">
    <property type="component" value="Chromosome 11"/>
</dbReference>
<dbReference type="AlphaFoldDB" id="A0A9D4QAQ2"/>
<accession>A0A9D4QAQ2</accession>
<sequence>MAILPATILLKGYDGDKGVYLANAVLLSRATYDQRMGVQKDSRFVKGAAVAIWSTEILAQRSFTGTLSNCFVAEGGQRPPQQPLSPHKVDALRGEIFGIDMFQGTGTLKYPFKTQNCPSPRQHSQCRAQGNGSSGHLKERAHRNKGPSNLIKLQEFDADNSSEEHWQHAGGKVASTTGQKSARDATLAHRERVNKVDASAAKKNLTNILSE</sequence>
<keyword evidence="3" id="KW-1185">Reference proteome</keyword>
<feature type="compositionally biased region" description="Polar residues" evidence="1">
    <location>
        <begin position="118"/>
        <end position="131"/>
    </location>
</feature>
<evidence type="ECO:0000313" key="2">
    <source>
        <dbReference type="EMBL" id="KAH7972952.1"/>
    </source>
</evidence>
<evidence type="ECO:0000256" key="1">
    <source>
        <dbReference type="SAM" id="MobiDB-lite"/>
    </source>
</evidence>
<name>A0A9D4QAQ2_RHISA</name>
<protein>
    <submittedName>
        <fullName evidence="2">Uncharacterized protein</fullName>
    </submittedName>
</protein>
<comment type="caution">
    <text evidence="2">The sequence shown here is derived from an EMBL/GenBank/DDBJ whole genome shotgun (WGS) entry which is preliminary data.</text>
</comment>
<dbReference type="VEuPathDB" id="VectorBase:RSAN_039273"/>
<reference evidence="2" key="1">
    <citation type="journal article" date="2020" name="Cell">
        <title>Large-Scale Comparative Analyses of Tick Genomes Elucidate Their Genetic Diversity and Vector Capacities.</title>
        <authorList>
            <consortium name="Tick Genome and Microbiome Consortium (TIGMIC)"/>
            <person name="Jia N."/>
            <person name="Wang J."/>
            <person name="Shi W."/>
            <person name="Du L."/>
            <person name="Sun Y."/>
            <person name="Zhan W."/>
            <person name="Jiang J.F."/>
            <person name="Wang Q."/>
            <person name="Zhang B."/>
            <person name="Ji P."/>
            <person name="Bell-Sakyi L."/>
            <person name="Cui X.M."/>
            <person name="Yuan T.T."/>
            <person name="Jiang B.G."/>
            <person name="Yang W.F."/>
            <person name="Lam T.T."/>
            <person name="Chang Q.C."/>
            <person name="Ding S.J."/>
            <person name="Wang X.J."/>
            <person name="Zhu J.G."/>
            <person name="Ruan X.D."/>
            <person name="Zhao L."/>
            <person name="Wei J.T."/>
            <person name="Ye R.Z."/>
            <person name="Que T.C."/>
            <person name="Du C.H."/>
            <person name="Zhou Y.H."/>
            <person name="Cheng J.X."/>
            <person name="Dai P.F."/>
            <person name="Guo W.B."/>
            <person name="Han X.H."/>
            <person name="Huang E.J."/>
            <person name="Li L.F."/>
            <person name="Wei W."/>
            <person name="Gao Y.C."/>
            <person name="Liu J.Z."/>
            <person name="Shao H.Z."/>
            <person name="Wang X."/>
            <person name="Wang C.C."/>
            <person name="Yang T.C."/>
            <person name="Huo Q.B."/>
            <person name="Li W."/>
            <person name="Chen H.Y."/>
            <person name="Chen S.E."/>
            <person name="Zhou L.G."/>
            <person name="Ni X.B."/>
            <person name="Tian J.H."/>
            <person name="Sheng Y."/>
            <person name="Liu T."/>
            <person name="Pan Y.S."/>
            <person name="Xia L.Y."/>
            <person name="Li J."/>
            <person name="Zhao F."/>
            <person name="Cao W.C."/>
        </authorList>
    </citation>
    <scope>NUCLEOTIDE SEQUENCE</scope>
    <source>
        <strain evidence="2">Rsan-2018</strain>
    </source>
</reference>
<evidence type="ECO:0000313" key="3">
    <source>
        <dbReference type="Proteomes" id="UP000821837"/>
    </source>
</evidence>